<dbReference type="Gene3D" id="6.10.250.1770">
    <property type="match status" value="1"/>
</dbReference>
<feature type="domain" description="Rrp7 RRM-like N-terminal" evidence="3">
    <location>
        <begin position="5"/>
        <end position="155"/>
    </location>
</feature>
<gene>
    <name evidence="4" type="primary">RRP7</name>
    <name evidence="4" type="ORF">KQ657_003258</name>
</gene>
<dbReference type="Pfam" id="PF17799">
    <property type="entry name" value="RRM_Rrp7"/>
    <property type="match status" value="1"/>
</dbReference>
<feature type="domain" description="Ribosomal RNA-processing protein 7 C-terminal" evidence="2">
    <location>
        <begin position="159"/>
        <end position="281"/>
    </location>
</feature>
<evidence type="ECO:0000259" key="2">
    <source>
        <dbReference type="Pfam" id="PF12923"/>
    </source>
</evidence>
<evidence type="ECO:0000313" key="4">
    <source>
        <dbReference type="EMBL" id="KAG7195495.1"/>
    </source>
</evidence>
<dbReference type="AlphaFoldDB" id="A0A9P8AJI9"/>
<dbReference type="RefSeq" id="XP_043051040.1">
    <property type="nucleotide sequence ID" value="XM_043193988.1"/>
</dbReference>
<protein>
    <submittedName>
        <fullName evidence="4">Ribosomal RNA-processing protein 7</fullName>
    </submittedName>
</protein>
<comment type="caution">
    <text evidence="4">The sequence shown here is derived from an EMBL/GenBank/DDBJ whole genome shotgun (WGS) entry which is preliminary data.</text>
</comment>
<organism evidence="4 5">
    <name type="scientific">Scheffersomyces spartinae</name>
    <dbReference type="NCBI Taxonomy" id="45513"/>
    <lineage>
        <taxon>Eukaryota</taxon>
        <taxon>Fungi</taxon>
        <taxon>Dikarya</taxon>
        <taxon>Ascomycota</taxon>
        <taxon>Saccharomycotina</taxon>
        <taxon>Pichiomycetes</taxon>
        <taxon>Debaryomycetaceae</taxon>
        <taxon>Scheffersomyces</taxon>
    </lineage>
</organism>
<dbReference type="Proteomes" id="UP000790833">
    <property type="component" value="Unassembled WGS sequence"/>
</dbReference>
<evidence type="ECO:0000313" key="5">
    <source>
        <dbReference type="Proteomes" id="UP000790833"/>
    </source>
</evidence>
<dbReference type="InterPro" id="IPR040447">
    <property type="entry name" value="RRM_Rrp7"/>
</dbReference>
<evidence type="ECO:0000259" key="3">
    <source>
        <dbReference type="Pfam" id="PF17799"/>
    </source>
</evidence>
<dbReference type="GO" id="GO:0000028">
    <property type="term" value="P:ribosomal small subunit assembly"/>
    <property type="evidence" value="ECO:0007669"/>
    <property type="project" value="TreeGrafter"/>
</dbReference>
<dbReference type="PANTHER" id="PTHR13191">
    <property type="entry name" value="RIBOSOMAL RNA PROCESSING PROTEIN 7-RELATED"/>
    <property type="match status" value="1"/>
</dbReference>
<dbReference type="GeneID" id="66116632"/>
<dbReference type="EMBL" id="JAHMUF010000003">
    <property type="protein sequence ID" value="KAG7195495.1"/>
    <property type="molecule type" value="Genomic_DNA"/>
</dbReference>
<dbReference type="InterPro" id="IPR024326">
    <property type="entry name" value="RRP7_C"/>
</dbReference>
<dbReference type="OrthoDB" id="5390at2759"/>
<dbReference type="PANTHER" id="PTHR13191:SF0">
    <property type="entry name" value="RIBOSOMAL RNA-PROCESSING PROTEIN 7 HOMOLOG A-RELATED"/>
    <property type="match status" value="1"/>
</dbReference>
<dbReference type="Pfam" id="PF12923">
    <property type="entry name" value="RRP7"/>
    <property type="match status" value="1"/>
</dbReference>
<comment type="similarity">
    <text evidence="1">Belongs to the RRP7 family.</text>
</comment>
<dbReference type="GO" id="GO:0006364">
    <property type="term" value="P:rRNA processing"/>
    <property type="evidence" value="ECO:0007669"/>
    <property type="project" value="TreeGrafter"/>
</dbReference>
<proteinExistence type="inferred from homology"/>
<sequence>MVSTEIKGFHILPVKFSGSSADHYIFFRKHETREQKNTSRAIFFFNLPICTTGAVVKKYLQQVALGATMELFTASILTECPEDVWLDMTRLTSDLELNGLKDEGGGSKLPRNCGIVTFIDKAAFQLAFTALKALSSLANVTEWPLNDLGSKFFRSCLKKQILDPVELAQTIAQSVVDFDRAEAESIEQLQNQTQLVDEDGFTMVVGTHRKTKAGILGKQKLAASVEVEKAKDKLKKKEKDDFYRFQLRQKKKDEMNDLLMKFRQDQEKVRLMKEKKRFRPY</sequence>
<keyword evidence="5" id="KW-1185">Reference proteome</keyword>
<dbReference type="InterPro" id="IPR040446">
    <property type="entry name" value="RRP7"/>
</dbReference>
<dbReference type="GO" id="GO:0034456">
    <property type="term" value="C:UTP-C complex"/>
    <property type="evidence" value="ECO:0007669"/>
    <property type="project" value="TreeGrafter"/>
</dbReference>
<evidence type="ECO:0000256" key="1">
    <source>
        <dbReference type="ARBA" id="ARBA00006110"/>
    </source>
</evidence>
<reference evidence="4" key="1">
    <citation type="submission" date="2021-03" db="EMBL/GenBank/DDBJ databases">
        <authorList>
            <person name="Palmer J.M."/>
        </authorList>
    </citation>
    <scope>NUCLEOTIDE SEQUENCE</scope>
    <source>
        <strain evidence="4">ARV_011</strain>
    </source>
</reference>
<accession>A0A9P8AJI9</accession>
<name>A0A9P8AJI9_9ASCO</name>
<dbReference type="GO" id="GO:0032545">
    <property type="term" value="C:CURI complex"/>
    <property type="evidence" value="ECO:0007669"/>
    <property type="project" value="TreeGrafter"/>
</dbReference>